<evidence type="ECO:0000313" key="7">
    <source>
        <dbReference type="EMBL" id="GAA0250736.1"/>
    </source>
</evidence>
<keyword evidence="2 5" id="KW-0812">Transmembrane</keyword>
<keyword evidence="4 5" id="KW-0472">Membrane</keyword>
<gene>
    <name evidence="7" type="ORF">GCM10009539_39830</name>
</gene>
<dbReference type="Pfam" id="PF12698">
    <property type="entry name" value="ABC2_membrane_3"/>
    <property type="match status" value="1"/>
</dbReference>
<evidence type="ECO:0000256" key="2">
    <source>
        <dbReference type="ARBA" id="ARBA00022692"/>
    </source>
</evidence>
<feature type="transmembrane region" description="Helical" evidence="5">
    <location>
        <begin position="255"/>
        <end position="282"/>
    </location>
</feature>
<keyword evidence="3 5" id="KW-1133">Transmembrane helix</keyword>
<comment type="caution">
    <text evidence="7">The sequence shown here is derived from an EMBL/GenBank/DDBJ whole genome shotgun (WGS) entry which is preliminary data.</text>
</comment>
<organism evidence="7 8">
    <name type="scientific">Cryptosporangium japonicum</name>
    <dbReference type="NCBI Taxonomy" id="80872"/>
    <lineage>
        <taxon>Bacteria</taxon>
        <taxon>Bacillati</taxon>
        <taxon>Actinomycetota</taxon>
        <taxon>Actinomycetes</taxon>
        <taxon>Cryptosporangiales</taxon>
        <taxon>Cryptosporangiaceae</taxon>
        <taxon>Cryptosporangium</taxon>
    </lineage>
</organism>
<dbReference type="EMBL" id="BAAAGX010000016">
    <property type="protein sequence ID" value="GAA0250736.1"/>
    <property type="molecule type" value="Genomic_DNA"/>
</dbReference>
<dbReference type="PANTHER" id="PTHR43471:SF3">
    <property type="entry name" value="ABC TRANSPORTER PERMEASE PROTEIN NATB"/>
    <property type="match status" value="1"/>
</dbReference>
<evidence type="ECO:0000259" key="6">
    <source>
        <dbReference type="Pfam" id="PF12698"/>
    </source>
</evidence>
<proteinExistence type="predicted"/>
<protein>
    <submittedName>
        <fullName evidence="7">ABC transporter permease</fullName>
    </submittedName>
</protein>
<feature type="transmembrane region" description="Helical" evidence="5">
    <location>
        <begin position="321"/>
        <end position="342"/>
    </location>
</feature>
<reference evidence="8" key="1">
    <citation type="journal article" date="2019" name="Int. J. Syst. Evol. Microbiol.">
        <title>The Global Catalogue of Microorganisms (GCM) 10K type strain sequencing project: providing services to taxonomists for standard genome sequencing and annotation.</title>
        <authorList>
            <consortium name="The Broad Institute Genomics Platform"/>
            <consortium name="The Broad Institute Genome Sequencing Center for Infectious Disease"/>
            <person name="Wu L."/>
            <person name="Ma J."/>
        </authorList>
    </citation>
    <scope>NUCLEOTIDE SEQUENCE [LARGE SCALE GENOMIC DNA]</scope>
    <source>
        <strain evidence="8">JCM 10425</strain>
    </source>
</reference>
<sequence length="407" mass="42393">MSSASVVWLIAAREVRTRLKAKSFVIGTIGLLVVIAGYLVLSVWLANSSGPTIGLSGPSAQLRPAIEAVAESLDEDLQVRIVDEGAGRQQVRDGDLDALITGPASAPTAVVEEELDDAVNGILTAVLQQRALQESLTEAGADPAAVQRAVAAAGVRVDAFRAADPQEGQRLVLAGVAMTLLYIALITYGTGVAQGVVEEKTSRVVELLLATVRPWQLLLGKVVGIGLVGLVQLVILGGVGLAGASAAGQLTLPSLGIGTFVSLLGWYLLGFFLFASVFAAAGALVSRFEEMQSVISPLIMLLVIIFVLGLNLLIRDPRSELVEILSMIPPFTAILMPARGALGVAPAWQIVLAVVLTLIALAGTVRVAGAVYRRGVLHTGSRLSLRAALRPSSSAPDRSSSTRRRPG</sequence>
<feature type="transmembrane region" description="Helical" evidence="5">
    <location>
        <begin position="24"/>
        <end position="46"/>
    </location>
</feature>
<feature type="transmembrane region" description="Helical" evidence="5">
    <location>
        <begin position="294"/>
        <end position="314"/>
    </location>
</feature>
<dbReference type="Proteomes" id="UP001500967">
    <property type="component" value="Unassembled WGS sequence"/>
</dbReference>
<evidence type="ECO:0000256" key="4">
    <source>
        <dbReference type="ARBA" id="ARBA00023136"/>
    </source>
</evidence>
<dbReference type="PANTHER" id="PTHR43471">
    <property type="entry name" value="ABC TRANSPORTER PERMEASE"/>
    <property type="match status" value="1"/>
</dbReference>
<comment type="subcellular location">
    <subcellularLocation>
        <location evidence="1">Membrane</location>
        <topology evidence="1">Multi-pass membrane protein</topology>
    </subcellularLocation>
</comment>
<dbReference type="RefSeq" id="WP_344650359.1">
    <property type="nucleotide sequence ID" value="NZ_BAAAGX010000016.1"/>
</dbReference>
<dbReference type="InterPro" id="IPR013525">
    <property type="entry name" value="ABC2_TM"/>
</dbReference>
<evidence type="ECO:0000256" key="3">
    <source>
        <dbReference type="ARBA" id="ARBA00022989"/>
    </source>
</evidence>
<keyword evidence="8" id="KW-1185">Reference proteome</keyword>
<feature type="transmembrane region" description="Helical" evidence="5">
    <location>
        <begin position="217"/>
        <end position="243"/>
    </location>
</feature>
<accession>A0ABP3E2L2</accession>
<evidence type="ECO:0000256" key="5">
    <source>
        <dbReference type="SAM" id="Phobius"/>
    </source>
</evidence>
<evidence type="ECO:0000313" key="8">
    <source>
        <dbReference type="Proteomes" id="UP001500967"/>
    </source>
</evidence>
<name>A0ABP3E2L2_9ACTN</name>
<evidence type="ECO:0000256" key="1">
    <source>
        <dbReference type="ARBA" id="ARBA00004141"/>
    </source>
</evidence>
<feature type="transmembrane region" description="Helical" evidence="5">
    <location>
        <begin position="348"/>
        <end position="372"/>
    </location>
</feature>
<feature type="domain" description="ABC-2 type transporter transmembrane" evidence="6">
    <location>
        <begin position="22"/>
        <end position="361"/>
    </location>
</feature>
<feature type="transmembrane region" description="Helical" evidence="5">
    <location>
        <begin position="171"/>
        <end position="197"/>
    </location>
</feature>